<feature type="chain" id="PRO_5039498780" evidence="1">
    <location>
        <begin position="22"/>
        <end position="435"/>
    </location>
</feature>
<feature type="signal peptide" evidence="1">
    <location>
        <begin position="1"/>
        <end position="21"/>
    </location>
</feature>
<keyword evidence="3" id="KW-1185">Reference proteome</keyword>
<dbReference type="Proteomes" id="UP000269301">
    <property type="component" value="Unassembled WGS sequence"/>
</dbReference>
<gene>
    <name evidence="2" type="ORF">D8M06_12560</name>
</gene>
<name>A0A494ZZW0_9BACI</name>
<keyword evidence="1" id="KW-0732">Signal</keyword>
<dbReference type="AlphaFoldDB" id="A0A494ZZW0"/>
<dbReference type="PROSITE" id="PS51257">
    <property type="entry name" value="PROKAR_LIPOPROTEIN"/>
    <property type="match status" value="1"/>
</dbReference>
<dbReference type="EMBL" id="RBZP01000010">
    <property type="protein sequence ID" value="RKQ32491.1"/>
    <property type="molecule type" value="Genomic_DNA"/>
</dbReference>
<comment type="caution">
    <text evidence="2">The sequence shown here is derived from an EMBL/GenBank/DDBJ whole genome shotgun (WGS) entry which is preliminary data.</text>
</comment>
<accession>A0A494ZZW0</accession>
<organism evidence="2 3">
    <name type="scientific">Oceanobacillus halophilus</name>
    <dbReference type="NCBI Taxonomy" id="930130"/>
    <lineage>
        <taxon>Bacteria</taxon>
        <taxon>Bacillati</taxon>
        <taxon>Bacillota</taxon>
        <taxon>Bacilli</taxon>
        <taxon>Bacillales</taxon>
        <taxon>Bacillaceae</taxon>
        <taxon>Oceanobacillus</taxon>
    </lineage>
</organism>
<dbReference type="InterPro" id="IPR006059">
    <property type="entry name" value="SBP"/>
</dbReference>
<dbReference type="Gene3D" id="3.40.190.10">
    <property type="entry name" value="Periplasmic binding protein-like II"/>
    <property type="match status" value="2"/>
</dbReference>
<proteinExistence type="predicted"/>
<dbReference type="RefSeq" id="WP_121204760.1">
    <property type="nucleotide sequence ID" value="NZ_RBZP01000010.1"/>
</dbReference>
<reference evidence="2 3" key="1">
    <citation type="journal article" date="2016" name="Int. J. Syst. Evol. Microbiol.">
        <title>Oceanobacillus halophilus sp. nov., a novel moderately halophilic bacterium from a hypersaline lake.</title>
        <authorList>
            <person name="Amoozegar M.A."/>
            <person name="Bagheri M."/>
            <person name="Makhdoumi A."/>
            <person name="Nikou M.M."/>
            <person name="Fazeli S.A.S."/>
            <person name="Schumann P."/>
            <person name="Sproer C."/>
            <person name="Sanchez-Porro C."/>
            <person name="Ventosa A."/>
        </authorList>
    </citation>
    <scope>NUCLEOTIDE SEQUENCE [LARGE SCALE GENOMIC DNA]</scope>
    <source>
        <strain evidence="2 3">DSM 23996</strain>
    </source>
</reference>
<sequence>MYLKKAITTVVVLFVLSLLLAACGGGSDASVDSSGESDSGNKTIRFMHSYTEGSTAPQYNTINEIISEFEEDNPDVTIELEVLSNEQYKDKIKVLSTSDELPDVGITWAAGYMKPYVEGNKYAPLDDIYNKDNFVAGTTDPFSMNGNTYGLPLELNIASIYYNKAIFDEYGLEEPETMEELNEIVKTLNENGVNPVALGNKDAWTGSMWYMYAATRLGADQDVITDAINREMSFEDPVFVQAGEEIQKLVENDTFVAGPNGLADEEAKSMFLSGQAAMYLTATWDLANFTTNEDVAQEFRDSVGYFPFPSIDGKGNMNNYVGGPGVGLFVAENSDVKEDAMAFASYLVEQWGDRAVTEVGMVPAAKIDTESMDLLPLYVDILNDLNEAENITLFADVQMTAADAQLHLDMIQALFGGEVTPEEFAKAHEEALSEE</sequence>
<dbReference type="PANTHER" id="PTHR43649">
    <property type="entry name" value="ARABINOSE-BINDING PROTEIN-RELATED"/>
    <property type="match status" value="1"/>
</dbReference>
<evidence type="ECO:0000313" key="2">
    <source>
        <dbReference type="EMBL" id="RKQ32491.1"/>
    </source>
</evidence>
<dbReference type="Pfam" id="PF01547">
    <property type="entry name" value="SBP_bac_1"/>
    <property type="match status" value="1"/>
</dbReference>
<evidence type="ECO:0000256" key="1">
    <source>
        <dbReference type="SAM" id="SignalP"/>
    </source>
</evidence>
<protein>
    <submittedName>
        <fullName evidence="2">Extracellular solute-binding protein</fullName>
    </submittedName>
</protein>
<dbReference type="InterPro" id="IPR050490">
    <property type="entry name" value="Bact_solute-bd_prot1"/>
</dbReference>
<evidence type="ECO:0000313" key="3">
    <source>
        <dbReference type="Proteomes" id="UP000269301"/>
    </source>
</evidence>
<dbReference type="SUPFAM" id="SSF53850">
    <property type="entry name" value="Periplasmic binding protein-like II"/>
    <property type="match status" value="1"/>
</dbReference>
<dbReference type="OrthoDB" id="9798191at2"/>